<evidence type="ECO:0000313" key="13">
    <source>
        <dbReference type="EMBL" id="KAK4268365.1"/>
    </source>
</evidence>
<dbReference type="PROSITE" id="PS00086">
    <property type="entry name" value="CYTOCHROME_P450"/>
    <property type="match status" value="1"/>
</dbReference>
<dbReference type="InterPro" id="IPR001128">
    <property type="entry name" value="Cyt_P450"/>
</dbReference>
<evidence type="ECO:0000256" key="5">
    <source>
        <dbReference type="ARBA" id="ARBA00022723"/>
    </source>
</evidence>
<comment type="subcellular location">
    <subcellularLocation>
        <location evidence="1">Membrane</location>
        <topology evidence="1">Single-pass membrane protein</topology>
    </subcellularLocation>
</comment>
<evidence type="ECO:0000256" key="7">
    <source>
        <dbReference type="ARBA" id="ARBA00023002"/>
    </source>
</evidence>
<keyword evidence="10" id="KW-0472">Membrane</keyword>
<accession>A0AAE1JDF4</accession>
<dbReference type="InterPro" id="IPR050665">
    <property type="entry name" value="Cytochrome_P450_Monooxygen"/>
</dbReference>
<dbReference type="GO" id="GO:0016020">
    <property type="term" value="C:membrane"/>
    <property type="evidence" value="ECO:0007669"/>
    <property type="project" value="UniProtKB-SubCell"/>
</dbReference>
<dbReference type="PANTHER" id="PTHR24282:SF130">
    <property type="entry name" value="CYTOCHROME P450 FAMILY PROTEIN"/>
    <property type="match status" value="1"/>
</dbReference>
<dbReference type="PRINTS" id="PR00385">
    <property type="entry name" value="P450"/>
</dbReference>
<keyword evidence="6" id="KW-1133">Transmembrane helix</keyword>
<dbReference type="EMBL" id="JAWXYG010000007">
    <property type="protein sequence ID" value="KAK4268365.1"/>
    <property type="molecule type" value="Genomic_DNA"/>
</dbReference>
<proteinExistence type="inferred from homology"/>
<dbReference type="PRINTS" id="PR00465">
    <property type="entry name" value="EP450IV"/>
</dbReference>
<gene>
    <name evidence="13" type="ORF">QN277_025033</name>
</gene>
<comment type="cofactor">
    <cofactor evidence="11">
        <name>heme</name>
        <dbReference type="ChEBI" id="CHEBI:30413"/>
    </cofactor>
</comment>
<keyword evidence="14" id="KW-1185">Reference proteome</keyword>
<dbReference type="GO" id="GO:0016705">
    <property type="term" value="F:oxidoreductase activity, acting on paired donors, with incorporation or reduction of molecular oxygen"/>
    <property type="evidence" value="ECO:0007669"/>
    <property type="project" value="InterPro"/>
</dbReference>
<evidence type="ECO:0000256" key="4">
    <source>
        <dbReference type="ARBA" id="ARBA00022692"/>
    </source>
</evidence>
<evidence type="ECO:0000256" key="1">
    <source>
        <dbReference type="ARBA" id="ARBA00004167"/>
    </source>
</evidence>
<comment type="caution">
    <text evidence="13">The sequence shown here is derived from an EMBL/GenBank/DDBJ whole genome shotgun (WGS) entry which is preliminary data.</text>
</comment>
<keyword evidence="9 12" id="KW-0503">Monooxygenase</keyword>
<dbReference type="GO" id="GO:0004497">
    <property type="term" value="F:monooxygenase activity"/>
    <property type="evidence" value="ECO:0007669"/>
    <property type="project" value="UniProtKB-KW"/>
</dbReference>
<evidence type="ECO:0000256" key="2">
    <source>
        <dbReference type="ARBA" id="ARBA00010617"/>
    </source>
</evidence>
<evidence type="ECO:0000256" key="11">
    <source>
        <dbReference type="PIRSR" id="PIRSR602403-1"/>
    </source>
</evidence>
<dbReference type="GO" id="GO:0020037">
    <property type="term" value="F:heme binding"/>
    <property type="evidence" value="ECO:0007669"/>
    <property type="project" value="InterPro"/>
</dbReference>
<dbReference type="PANTHER" id="PTHR24282">
    <property type="entry name" value="CYTOCHROME P450 FAMILY MEMBER"/>
    <property type="match status" value="1"/>
</dbReference>
<dbReference type="InterPro" id="IPR036396">
    <property type="entry name" value="Cyt_P450_sf"/>
</dbReference>
<keyword evidence="5 11" id="KW-0479">Metal-binding</keyword>
<evidence type="ECO:0000256" key="8">
    <source>
        <dbReference type="ARBA" id="ARBA00023004"/>
    </source>
</evidence>
<evidence type="ECO:0000256" key="9">
    <source>
        <dbReference type="ARBA" id="ARBA00023033"/>
    </source>
</evidence>
<dbReference type="InterPro" id="IPR017972">
    <property type="entry name" value="Cyt_P450_CS"/>
</dbReference>
<protein>
    <recommendedName>
        <fullName evidence="15">Cytochrome P450</fullName>
    </recommendedName>
</protein>
<keyword evidence="8 11" id="KW-0408">Iron</keyword>
<sequence>MDICSNIYFAGSETSALLVTWTLILLAKHPHWQERLRSEIHDTLPNISSPHCFQDMDQFRKLKLLTMVIQESLRLYPPGLTAAREALEDMKIGEMVVPKGTNIWVLVPAMHGDAEIWGEDVNEFNPKRFEGGISEACKYPQAYLPFGLGSRICVGQHFALIEAKIILSILLSNFSFSISPNYRHCPTFKMLLVPKYGAPLLVSKLCL</sequence>
<dbReference type="InterPro" id="IPR002403">
    <property type="entry name" value="Cyt_P450_E_grp-IV"/>
</dbReference>
<dbReference type="Proteomes" id="UP001293593">
    <property type="component" value="Unassembled WGS sequence"/>
</dbReference>
<evidence type="ECO:0000256" key="10">
    <source>
        <dbReference type="ARBA" id="ARBA00023136"/>
    </source>
</evidence>
<reference evidence="13" key="1">
    <citation type="submission" date="2023-10" db="EMBL/GenBank/DDBJ databases">
        <title>Chromosome-level genome of the transformable northern wattle, Acacia crassicarpa.</title>
        <authorList>
            <person name="Massaro I."/>
            <person name="Sinha N.R."/>
            <person name="Poethig S."/>
            <person name="Leichty A.R."/>
        </authorList>
    </citation>
    <scope>NUCLEOTIDE SEQUENCE</scope>
    <source>
        <strain evidence="13">Acra3RX</strain>
        <tissue evidence="13">Leaf</tissue>
    </source>
</reference>
<evidence type="ECO:0000313" key="14">
    <source>
        <dbReference type="Proteomes" id="UP001293593"/>
    </source>
</evidence>
<dbReference type="GO" id="GO:0005506">
    <property type="term" value="F:iron ion binding"/>
    <property type="evidence" value="ECO:0007669"/>
    <property type="project" value="InterPro"/>
</dbReference>
<dbReference type="SUPFAM" id="SSF48264">
    <property type="entry name" value="Cytochrome P450"/>
    <property type="match status" value="1"/>
</dbReference>
<keyword evidence="7 12" id="KW-0560">Oxidoreductase</keyword>
<keyword evidence="4" id="KW-0812">Transmembrane</keyword>
<keyword evidence="3 11" id="KW-0349">Heme</keyword>
<evidence type="ECO:0000256" key="6">
    <source>
        <dbReference type="ARBA" id="ARBA00022989"/>
    </source>
</evidence>
<feature type="binding site" description="axial binding residue" evidence="11">
    <location>
        <position position="153"/>
    </location>
    <ligand>
        <name>heme</name>
        <dbReference type="ChEBI" id="CHEBI:30413"/>
    </ligand>
    <ligandPart>
        <name>Fe</name>
        <dbReference type="ChEBI" id="CHEBI:18248"/>
    </ligandPart>
</feature>
<comment type="similarity">
    <text evidence="2 12">Belongs to the cytochrome P450 family.</text>
</comment>
<dbReference type="Pfam" id="PF00067">
    <property type="entry name" value="p450"/>
    <property type="match status" value="1"/>
</dbReference>
<name>A0AAE1JDF4_9FABA</name>
<evidence type="ECO:0008006" key="15">
    <source>
        <dbReference type="Google" id="ProtNLM"/>
    </source>
</evidence>
<evidence type="ECO:0000256" key="12">
    <source>
        <dbReference type="RuleBase" id="RU000461"/>
    </source>
</evidence>
<dbReference type="Gene3D" id="1.10.630.10">
    <property type="entry name" value="Cytochrome P450"/>
    <property type="match status" value="1"/>
</dbReference>
<evidence type="ECO:0000256" key="3">
    <source>
        <dbReference type="ARBA" id="ARBA00022617"/>
    </source>
</evidence>
<organism evidence="13 14">
    <name type="scientific">Acacia crassicarpa</name>
    <name type="common">northern wattle</name>
    <dbReference type="NCBI Taxonomy" id="499986"/>
    <lineage>
        <taxon>Eukaryota</taxon>
        <taxon>Viridiplantae</taxon>
        <taxon>Streptophyta</taxon>
        <taxon>Embryophyta</taxon>
        <taxon>Tracheophyta</taxon>
        <taxon>Spermatophyta</taxon>
        <taxon>Magnoliopsida</taxon>
        <taxon>eudicotyledons</taxon>
        <taxon>Gunneridae</taxon>
        <taxon>Pentapetalae</taxon>
        <taxon>rosids</taxon>
        <taxon>fabids</taxon>
        <taxon>Fabales</taxon>
        <taxon>Fabaceae</taxon>
        <taxon>Caesalpinioideae</taxon>
        <taxon>mimosoid clade</taxon>
        <taxon>Acacieae</taxon>
        <taxon>Acacia</taxon>
    </lineage>
</organism>
<dbReference type="AlphaFoldDB" id="A0AAE1JDF4"/>